<dbReference type="InterPro" id="IPR050857">
    <property type="entry name" value="D-2-hydroxyacid_DH"/>
</dbReference>
<dbReference type="PANTHER" id="PTHR42789:SF1">
    <property type="entry name" value="D-ISOMER SPECIFIC 2-HYDROXYACID DEHYDROGENASE FAMILY PROTEIN (AFU_ORTHOLOGUE AFUA_6G10090)"/>
    <property type="match status" value="1"/>
</dbReference>
<evidence type="ECO:0000256" key="4">
    <source>
        <dbReference type="RuleBase" id="RU003719"/>
    </source>
</evidence>
<name>A0A8J2YLJ0_9BACL</name>
<dbReference type="InterPro" id="IPR006139">
    <property type="entry name" value="D-isomer_2_OHA_DH_cat_dom"/>
</dbReference>
<protein>
    <recommendedName>
        <fullName evidence="9">Hydroxyacid dehydrogenase</fullName>
    </recommendedName>
</protein>
<evidence type="ECO:0000313" key="7">
    <source>
        <dbReference type="EMBL" id="GGE53239.1"/>
    </source>
</evidence>
<comment type="caution">
    <text evidence="7">The sequence shown here is derived from an EMBL/GenBank/DDBJ whole genome shotgun (WGS) entry which is preliminary data.</text>
</comment>
<keyword evidence="8" id="KW-1185">Reference proteome</keyword>
<feature type="domain" description="D-isomer specific 2-hydroxyacid dehydrogenase catalytic" evidence="5">
    <location>
        <begin position="4"/>
        <end position="312"/>
    </location>
</feature>
<proteinExistence type="inferred from homology"/>
<dbReference type="PANTHER" id="PTHR42789">
    <property type="entry name" value="D-ISOMER SPECIFIC 2-HYDROXYACID DEHYDROGENASE FAMILY PROTEIN (AFU_ORTHOLOGUE AFUA_6G10090)"/>
    <property type="match status" value="1"/>
</dbReference>
<dbReference type="AlphaFoldDB" id="A0A8J2YLJ0"/>
<evidence type="ECO:0000259" key="6">
    <source>
        <dbReference type="Pfam" id="PF02826"/>
    </source>
</evidence>
<dbReference type="FunFam" id="3.40.50.720:FF:000203">
    <property type="entry name" value="D-3-phosphoglycerate dehydrogenase (SerA)"/>
    <property type="match status" value="1"/>
</dbReference>
<sequence length="315" mass="34699">MMKVLITELMWEEGIEALGNECAVDYDQELWRDRKRLLAKLKDVDGLIVRNQTQVDEELLRHAPHLKVIGRLGVGLDNINLAACRQRHLTVVYAKNANAISVAEYVMGAMLSVSRTFSEASRDVKQGNWNRKQFTGREIYGKTLGLIGVGEIAGRIAKRATAFGMQVIGYDPFIMAYDFPIAEVGIKLSTFEELLQASDYISIHVPLTEATKNLLTASEFAIMKPSCCLINTSRGGIVNESDLADALKAGQISKAILDVLQQEPASNHHPLIETNKAILTPHIAGLTEESQVRTSLLVATEVNKVLDGRRSLCAV</sequence>
<dbReference type="EMBL" id="BMIR01000023">
    <property type="protein sequence ID" value="GGE53239.1"/>
    <property type="molecule type" value="Genomic_DNA"/>
</dbReference>
<dbReference type="GO" id="GO:0051287">
    <property type="term" value="F:NAD binding"/>
    <property type="evidence" value="ECO:0007669"/>
    <property type="project" value="InterPro"/>
</dbReference>
<dbReference type="SUPFAM" id="SSF52283">
    <property type="entry name" value="Formate/glycerate dehydrogenase catalytic domain-like"/>
    <property type="match status" value="1"/>
</dbReference>
<dbReference type="PROSITE" id="PS00671">
    <property type="entry name" value="D_2_HYDROXYACID_DH_3"/>
    <property type="match status" value="1"/>
</dbReference>
<feature type="domain" description="D-isomer specific 2-hydroxyacid dehydrogenase NAD-binding" evidence="6">
    <location>
        <begin position="107"/>
        <end position="284"/>
    </location>
</feature>
<dbReference type="SUPFAM" id="SSF51735">
    <property type="entry name" value="NAD(P)-binding Rossmann-fold domains"/>
    <property type="match status" value="1"/>
</dbReference>
<evidence type="ECO:0000256" key="2">
    <source>
        <dbReference type="ARBA" id="ARBA00023002"/>
    </source>
</evidence>
<dbReference type="CDD" id="cd12173">
    <property type="entry name" value="PGDH_4"/>
    <property type="match status" value="1"/>
</dbReference>
<dbReference type="Gene3D" id="3.40.50.720">
    <property type="entry name" value="NAD(P)-binding Rossmann-like Domain"/>
    <property type="match status" value="2"/>
</dbReference>
<dbReference type="Pfam" id="PF02826">
    <property type="entry name" value="2-Hacid_dh_C"/>
    <property type="match status" value="1"/>
</dbReference>
<evidence type="ECO:0008006" key="9">
    <source>
        <dbReference type="Google" id="ProtNLM"/>
    </source>
</evidence>
<dbReference type="InterPro" id="IPR036291">
    <property type="entry name" value="NAD(P)-bd_dom_sf"/>
</dbReference>
<evidence type="ECO:0000313" key="8">
    <source>
        <dbReference type="Proteomes" id="UP000628775"/>
    </source>
</evidence>
<comment type="similarity">
    <text evidence="1 4">Belongs to the D-isomer specific 2-hydroxyacid dehydrogenase family.</text>
</comment>
<reference evidence="7" key="1">
    <citation type="journal article" date="2014" name="Int. J. Syst. Evol. Microbiol.">
        <title>Complete genome sequence of Corynebacterium casei LMG S-19264T (=DSM 44701T), isolated from a smear-ripened cheese.</title>
        <authorList>
            <consortium name="US DOE Joint Genome Institute (JGI-PGF)"/>
            <person name="Walter F."/>
            <person name="Albersmeier A."/>
            <person name="Kalinowski J."/>
            <person name="Ruckert C."/>
        </authorList>
    </citation>
    <scope>NUCLEOTIDE SEQUENCE</scope>
    <source>
        <strain evidence="7">CGMCC 1.15371</strain>
    </source>
</reference>
<reference evidence="7" key="2">
    <citation type="submission" date="2020-09" db="EMBL/GenBank/DDBJ databases">
        <authorList>
            <person name="Sun Q."/>
            <person name="Zhou Y."/>
        </authorList>
    </citation>
    <scope>NUCLEOTIDE SEQUENCE</scope>
    <source>
        <strain evidence="7">CGMCC 1.15371</strain>
    </source>
</reference>
<evidence type="ECO:0000259" key="5">
    <source>
        <dbReference type="Pfam" id="PF00389"/>
    </source>
</evidence>
<keyword evidence="3" id="KW-0520">NAD</keyword>
<accession>A0A8J2YLJ0</accession>
<keyword evidence="2 4" id="KW-0560">Oxidoreductase</keyword>
<dbReference type="Pfam" id="PF00389">
    <property type="entry name" value="2-Hacid_dh"/>
    <property type="match status" value="1"/>
</dbReference>
<dbReference type="Proteomes" id="UP000628775">
    <property type="component" value="Unassembled WGS sequence"/>
</dbReference>
<evidence type="ECO:0000256" key="1">
    <source>
        <dbReference type="ARBA" id="ARBA00005854"/>
    </source>
</evidence>
<dbReference type="InterPro" id="IPR029753">
    <property type="entry name" value="D-isomer_DH_CS"/>
</dbReference>
<organism evidence="7 8">
    <name type="scientific">Pullulanibacillus camelliae</name>
    <dbReference type="NCBI Taxonomy" id="1707096"/>
    <lineage>
        <taxon>Bacteria</taxon>
        <taxon>Bacillati</taxon>
        <taxon>Bacillota</taxon>
        <taxon>Bacilli</taxon>
        <taxon>Bacillales</taxon>
        <taxon>Sporolactobacillaceae</taxon>
        <taxon>Pullulanibacillus</taxon>
    </lineage>
</organism>
<dbReference type="RefSeq" id="WP_308422171.1">
    <property type="nucleotide sequence ID" value="NZ_BMIR01000023.1"/>
</dbReference>
<dbReference type="InterPro" id="IPR006140">
    <property type="entry name" value="D-isomer_DH_NAD-bd"/>
</dbReference>
<evidence type="ECO:0000256" key="3">
    <source>
        <dbReference type="ARBA" id="ARBA00023027"/>
    </source>
</evidence>
<gene>
    <name evidence="7" type="ORF">GCM10011391_35170</name>
</gene>
<dbReference type="GO" id="GO:0016616">
    <property type="term" value="F:oxidoreductase activity, acting on the CH-OH group of donors, NAD or NADP as acceptor"/>
    <property type="evidence" value="ECO:0007669"/>
    <property type="project" value="InterPro"/>
</dbReference>